<feature type="domain" description="Filamentous haemagglutinin FhaB/tRNA nuclease CdiA-like TPS" evidence="1">
    <location>
        <begin position="8"/>
        <end position="119"/>
    </location>
</feature>
<reference evidence="2" key="2">
    <citation type="journal article" date="2022" name="Microbiol. Resour. Announc.">
        <title>Metagenome Sequencing to Explore Phylogenomics of Terrestrial Cyanobacteria.</title>
        <authorList>
            <person name="Ward R.D."/>
            <person name="Stajich J.E."/>
            <person name="Johansen J.R."/>
            <person name="Huntemann M."/>
            <person name="Clum A."/>
            <person name="Foster B."/>
            <person name="Foster B."/>
            <person name="Roux S."/>
            <person name="Palaniappan K."/>
            <person name="Varghese N."/>
            <person name="Mukherjee S."/>
            <person name="Reddy T.B.K."/>
            <person name="Daum C."/>
            <person name="Copeland A."/>
            <person name="Chen I.A."/>
            <person name="Ivanova N.N."/>
            <person name="Kyrpides N.C."/>
            <person name="Shapiro N."/>
            <person name="Eloe-Fadrosh E.A."/>
            <person name="Pietrasiak N."/>
        </authorList>
    </citation>
    <scope>NUCLEOTIDE SEQUENCE</scope>
    <source>
        <strain evidence="2">UHER 2000/2452</strain>
    </source>
</reference>
<reference evidence="2" key="1">
    <citation type="submission" date="2021-05" db="EMBL/GenBank/DDBJ databases">
        <authorList>
            <person name="Pietrasiak N."/>
            <person name="Ward R."/>
            <person name="Stajich J.E."/>
            <person name="Kurbessoian T."/>
        </authorList>
    </citation>
    <scope>NUCLEOTIDE SEQUENCE</scope>
    <source>
        <strain evidence="2">UHER 2000/2452</strain>
    </source>
</reference>
<dbReference type="AlphaFoldDB" id="A0A951UQS7"/>
<organism evidence="2 3">
    <name type="scientific">Drouetiella hepatica Uher 2000/2452</name>
    <dbReference type="NCBI Taxonomy" id="904376"/>
    <lineage>
        <taxon>Bacteria</taxon>
        <taxon>Bacillati</taxon>
        <taxon>Cyanobacteriota</taxon>
        <taxon>Cyanophyceae</taxon>
        <taxon>Oculatellales</taxon>
        <taxon>Oculatellaceae</taxon>
        <taxon>Drouetiella</taxon>
    </lineage>
</organism>
<protein>
    <submittedName>
        <fullName evidence="2">Filamentous hemagglutinin N-terminal domain-containing protein</fullName>
    </submittedName>
</protein>
<dbReference type="EMBL" id="JAHHHD010000066">
    <property type="protein sequence ID" value="MBW4662269.1"/>
    <property type="molecule type" value="Genomic_DNA"/>
</dbReference>
<gene>
    <name evidence="2" type="ORF">KME15_26755</name>
</gene>
<dbReference type="InterPro" id="IPR008638">
    <property type="entry name" value="FhaB/CdiA-like_TPS"/>
</dbReference>
<dbReference type="Gene3D" id="2.160.20.10">
    <property type="entry name" value="Single-stranded right-handed beta-helix, Pectin lyase-like"/>
    <property type="match status" value="2"/>
</dbReference>
<sequence>MLAQIVQDGSTPTNLEECSTQCTRVMGGTIRGRNLFHSFTEFNVGERQQVRFANPNGIENILTRVTGDSPSRIRGTLGIEEGGANLFLLNPNGILFGRNARLDLRGSFVATTANSFVFPNDAEFSASNSQAPPLLAVNVPMGLQFGQAPGEIRSRGDLQVAPNRTLALVGGNIILSDKSLAVGGLNTAVGGRIELGSVTTARVDLSTSSEGFVLGYKHVQNFQNIRLSNFTVGFSNFSQAILIDEVGSTIQIWGNEIILDRSRIISSTRSGTGGEFRLNAAGSVRLRGSLIQNLALDGGRTGDVAVRAGRDLALTEASGVNSISEEIESISGENDSIPARNVIGGTLTINTGNSIALREGSFISIDTRSRDDNGDLIINTQRLLLQNSGIKNGTSDIGRAGNIRIRASDIQLFGVQPTQDEPGRVSPPVIVAEAAEGSQGDAGNIDIRTDRLIAQEGGQISTTTFGSGNAGRLAILATDSIRLSGAVGDFSDLDNLIESGLFASAEPGATGDAGTVDITTPNLTVENGAAISVRNFGRQGGTLNITANSILLDGGERRQARLTAFTAAESEIGQGIGTINIQDPDLLIMRNGSRISAASITDANLTAGAGNIHIDAPDGFLIAAPQQDNDIFASAFAGRGGNINITVRGVLGFEGYEERTFVEGNGTNDIDASSRFGISGTVSLSAINLDPTQGLTELPITPIATELVQGCQVEGGQAAASFFDTGHGGLPPTPYEPLSSDDILSDVRLPSQVNILSDATSSVASTTTTQNSLKNSITEAESWRVNDRGQLILIATASPEPLAELCHLR</sequence>
<evidence type="ECO:0000313" key="3">
    <source>
        <dbReference type="Proteomes" id="UP000757435"/>
    </source>
</evidence>
<dbReference type="SUPFAM" id="SSF51126">
    <property type="entry name" value="Pectin lyase-like"/>
    <property type="match status" value="2"/>
</dbReference>
<dbReference type="NCBIfam" id="TIGR01901">
    <property type="entry name" value="adhes_NPXG"/>
    <property type="match status" value="1"/>
</dbReference>
<dbReference type="InterPro" id="IPR011050">
    <property type="entry name" value="Pectin_lyase_fold/virulence"/>
</dbReference>
<proteinExistence type="predicted"/>
<accession>A0A951UQS7</accession>
<evidence type="ECO:0000259" key="1">
    <source>
        <dbReference type="SMART" id="SM00912"/>
    </source>
</evidence>
<dbReference type="InterPro" id="IPR012334">
    <property type="entry name" value="Pectin_lyas_fold"/>
</dbReference>
<dbReference type="Pfam" id="PF05860">
    <property type="entry name" value="TPS"/>
    <property type="match status" value="1"/>
</dbReference>
<evidence type="ECO:0000313" key="2">
    <source>
        <dbReference type="EMBL" id="MBW4662269.1"/>
    </source>
</evidence>
<comment type="caution">
    <text evidence="2">The sequence shown here is derived from an EMBL/GenBank/DDBJ whole genome shotgun (WGS) entry which is preliminary data.</text>
</comment>
<dbReference type="Proteomes" id="UP000757435">
    <property type="component" value="Unassembled WGS sequence"/>
</dbReference>
<name>A0A951UQS7_9CYAN</name>
<dbReference type="SMART" id="SM00912">
    <property type="entry name" value="Haemagg_act"/>
    <property type="match status" value="1"/>
</dbReference>